<proteinExistence type="predicted"/>
<keyword evidence="2" id="KW-1185">Reference proteome</keyword>
<dbReference type="InterPro" id="IPR033228">
    <property type="entry name" value="SZT2"/>
</dbReference>
<dbReference type="EMBL" id="BPLR01009101">
    <property type="protein sequence ID" value="GIY29627.1"/>
    <property type="molecule type" value="Genomic_DNA"/>
</dbReference>
<evidence type="ECO:0000313" key="1">
    <source>
        <dbReference type="EMBL" id="GIY29627.1"/>
    </source>
</evidence>
<dbReference type="GO" id="GO:0032991">
    <property type="term" value="C:protein-containing complex"/>
    <property type="evidence" value="ECO:0007669"/>
    <property type="project" value="UniProtKB-ARBA"/>
</dbReference>
<dbReference type="AlphaFoldDB" id="A0AAV4SA04"/>
<sequence length="345" mass="39028">MSSKDFSEFFEMENSSLEAKDVYVVMTNKYRISRNIRAQWYFKNLNKTLTFKWKTYEEECSEEIEIISAIPKLTEKFEVDTEENSSTVKIVSDTKIHFLSTQYRLVFCLDLSSSVSSVFFVPGSQFCFSPQIYITVIAHIPNCSAAAPQMSHDSSGIMVDSTIDGNKMIKKVLDFSADISTLKVIQYGILALQLLPENSSAGIVVITDGILNFPTCKSLDSLLTQLRNSTIACSFIQLGSPFHAFSCFGRVPYKELMEFIANATCGAYFPTCKYGVPNIMNGNEINSYHKALLLWNFQKTNTSCFWKHMNHLTALRVIGMWIRNSVSSAKLDLNESLQNFKSKLE</sequence>
<reference evidence="1 2" key="1">
    <citation type="submission" date="2021-06" db="EMBL/GenBank/DDBJ databases">
        <title>Caerostris extrusa draft genome.</title>
        <authorList>
            <person name="Kono N."/>
            <person name="Arakawa K."/>
        </authorList>
    </citation>
    <scope>NUCLEOTIDE SEQUENCE [LARGE SCALE GENOMIC DNA]</scope>
</reference>
<dbReference type="SUPFAM" id="SSF53300">
    <property type="entry name" value="vWA-like"/>
    <property type="match status" value="1"/>
</dbReference>
<dbReference type="PANTHER" id="PTHR14918">
    <property type="entry name" value="KICSTOR COMPLEX PROTEIN SZT2"/>
    <property type="match status" value="1"/>
</dbReference>
<gene>
    <name evidence="1" type="primary">SZT2</name>
    <name evidence="1" type="ORF">CEXT_604881</name>
</gene>
<protein>
    <submittedName>
        <fullName evidence="1">KICSTOR complex protein SZT2</fullName>
    </submittedName>
</protein>
<accession>A0AAV4SA04</accession>
<dbReference type="Proteomes" id="UP001054945">
    <property type="component" value="Unassembled WGS sequence"/>
</dbReference>
<dbReference type="InterPro" id="IPR036465">
    <property type="entry name" value="vWFA_dom_sf"/>
</dbReference>
<name>A0AAV4SA04_CAEEX</name>
<evidence type="ECO:0000313" key="2">
    <source>
        <dbReference type="Proteomes" id="UP001054945"/>
    </source>
</evidence>
<dbReference type="GO" id="GO:0005777">
    <property type="term" value="C:peroxisome"/>
    <property type="evidence" value="ECO:0007669"/>
    <property type="project" value="InterPro"/>
</dbReference>
<comment type="caution">
    <text evidence="1">The sequence shown here is derived from an EMBL/GenBank/DDBJ whole genome shotgun (WGS) entry which is preliminary data.</text>
</comment>
<dbReference type="PANTHER" id="PTHR14918:SF3">
    <property type="entry name" value="KICSTOR COMPLEX PROTEIN SZT2"/>
    <property type="match status" value="1"/>
</dbReference>
<organism evidence="1 2">
    <name type="scientific">Caerostris extrusa</name>
    <name type="common">Bark spider</name>
    <name type="synonym">Caerostris bankana</name>
    <dbReference type="NCBI Taxonomy" id="172846"/>
    <lineage>
        <taxon>Eukaryota</taxon>
        <taxon>Metazoa</taxon>
        <taxon>Ecdysozoa</taxon>
        <taxon>Arthropoda</taxon>
        <taxon>Chelicerata</taxon>
        <taxon>Arachnida</taxon>
        <taxon>Araneae</taxon>
        <taxon>Araneomorphae</taxon>
        <taxon>Entelegynae</taxon>
        <taxon>Araneoidea</taxon>
        <taxon>Araneidae</taxon>
        <taxon>Caerostris</taxon>
    </lineage>
</organism>